<dbReference type="Proteomes" id="UP000001067">
    <property type="component" value="Unassembled WGS sequence"/>
</dbReference>
<dbReference type="HOGENOM" id="CLU_1185552_0_0_1"/>
<dbReference type="KEGG" id="pte:PTT_07265"/>
<dbReference type="AlphaFoldDB" id="E3RH92"/>
<evidence type="ECO:0000256" key="1">
    <source>
        <dbReference type="SAM" id="MobiDB-lite"/>
    </source>
</evidence>
<dbReference type="GO" id="GO:0006313">
    <property type="term" value="P:DNA transposition"/>
    <property type="evidence" value="ECO:0007669"/>
    <property type="project" value="InterPro"/>
</dbReference>
<dbReference type="Pfam" id="PF01498">
    <property type="entry name" value="HTH_Tnp_Tc3_2"/>
    <property type="match status" value="1"/>
</dbReference>
<dbReference type="InterPro" id="IPR009057">
    <property type="entry name" value="Homeodomain-like_sf"/>
</dbReference>
<proteinExistence type="predicted"/>
<feature type="region of interest" description="Disordered" evidence="1">
    <location>
        <begin position="183"/>
        <end position="203"/>
    </location>
</feature>
<evidence type="ECO:0000313" key="3">
    <source>
        <dbReference type="EMBL" id="EFQ94912.1"/>
    </source>
</evidence>
<feature type="domain" description="Transposase Tc1-like" evidence="2">
    <location>
        <begin position="77"/>
        <end position="141"/>
    </location>
</feature>
<dbReference type="GO" id="GO:0015074">
    <property type="term" value="P:DNA integration"/>
    <property type="evidence" value="ECO:0007669"/>
    <property type="project" value="InterPro"/>
</dbReference>
<name>E3RH92_PYRTT</name>
<dbReference type="InterPro" id="IPR036397">
    <property type="entry name" value="RNaseH_sf"/>
</dbReference>
<protein>
    <recommendedName>
        <fullName evidence="2">Transposase Tc1-like domain-containing protein</fullName>
    </recommendedName>
</protein>
<dbReference type="eggNOG" id="ENOG502T2K9">
    <property type="taxonomic scope" value="Eukaryota"/>
</dbReference>
<dbReference type="GO" id="GO:0003677">
    <property type="term" value="F:DNA binding"/>
    <property type="evidence" value="ECO:0007669"/>
    <property type="project" value="InterPro"/>
</dbReference>
<dbReference type="EMBL" id="GL533067">
    <property type="protein sequence ID" value="EFQ94912.1"/>
    <property type="molecule type" value="Genomic_DNA"/>
</dbReference>
<dbReference type="SUPFAM" id="SSF46689">
    <property type="entry name" value="Homeodomain-like"/>
    <property type="match status" value="1"/>
</dbReference>
<reference evidence="3 4" key="1">
    <citation type="journal article" date="2010" name="Genome Biol.">
        <title>A first genome assembly of the barley fungal pathogen Pyrenophora teres f. teres.</title>
        <authorList>
            <person name="Ellwood S.R."/>
            <person name="Liu Z."/>
            <person name="Syme R.A."/>
            <person name="Lai Z."/>
            <person name="Hane J.K."/>
            <person name="Keiper F."/>
            <person name="Moffat C.S."/>
            <person name="Oliver R.P."/>
            <person name="Friesen T.L."/>
        </authorList>
    </citation>
    <scope>NUCLEOTIDE SEQUENCE [LARGE SCALE GENOMIC DNA]</scope>
    <source>
        <strain evidence="3 4">0-1</strain>
    </source>
</reference>
<dbReference type="OrthoDB" id="3695406at2759"/>
<organism evidence="4">
    <name type="scientific">Pyrenophora teres f. teres (strain 0-1)</name>
    <name type="common">Barley net blotch fungus</name>
    <name type="synonym">Drechslera teres f. teres</name>
    <dbReference type="NCBI Taxonomy" id="861557"/>
    <lineage>
        <taxon>Eukaryota</taxon>
        <taxon>Fungi</taxon>
        <taxon>Dikarya</taxon>
        <taxon>Ascomycota</taxon>
        <taxon>Pezizomycotina</taxon>
        <taxon>Dothideomycetes</taxon>
        <taxon>Pleosporomycetidae</taxon>
        <taxon>Pleosporales</taxon>
        <taxon>Pleosporineae</taxon>
        <taxon>Pleosporaceae</taxon>
        <taxon>Pyrenophora</taxon>
    </lineage>
</organism>
<dbReference type="Gene3D" id="3.30.420.10">
    <property type="entry name" value="Ribonuclease H-like superfamily/Ribonuclease H"/>
    <property type="match status" value="1"/>
</dbReference>
<dbReference type="InterPro" id="IPR002492">
    <property type="entry name" value="Transposase_Tc1-like"/>
</dbReference>
<evidence type="ECO:0000259" key="2">
    <source>
        <dbReference type="Pfam" id="PF01498"/>
    </source>
</evidence>
<gene>
    <name evidence="3" type="ORF">PTT_07265</name>
</gene>
<keyword evidence="4" id="KW-1185">Reference proteome</keyword>
<accession>E3RH92</accession>
<evidence type="ECO:0000313" key="4">
    <source>
        <dbReference type="Proteomes" id="UP000001067"/>
    </source>
</evidence>
<sequence length="234" mass="27251">MDAPATPKHRKQLNRDQRLQVHTLYHAGHTQKWIAQHLSFTIRQIQYTLKVPITPQKKTGRPPLLSPERTQHLIQFIRSFKEARQMTYLALSQHFSDWHVGEYAIRYALRKAGYHRRVALSKPPLSEENKAKRLTWAEEHLSWTLAQWNTILWSDETCVTGGRHMRTWVTLEAQAKYDAKEVATQEGKRGTKRSACRSKHKPVPAKRTRRIEVDVAKNEVEALELGDYCTVLVL</sequence>
<feature type="compositionally biased region" description="Basic residues" evidence="1">
    <location>
        <begin position="190"/>
        <end position="203"/>
    </location>
</feature>